<evidence type="ECO:0000256" key="1">
    <source>
        <dbReference type="ARBA" id="ARBA00004123"/>
    </source>
</evidence>
<evidence type="ECO:0000313" key="5">
    <source>
        <dbReference type="EMBL" id="CDK27287.1"/>
    </source>
</evidence>
<dbReference type="GO" id="GO:0045944">
    <property type="term" value="P:positive regulation of transcription by RNA polymerase II"/>
    <property type="evidence" value="ECO:0007669"/>
    <property type="project" value="TreeGrafter"/>
</dbReference>
<evidence type="ECO:0000313" key="6">
    <source>
        <dbReference type="Proteomes" id="UP000019384"/>
    </source>
</evidence>
<dbReference type="InterPro" id="IPR001138">
    <property type="entry name" value="Zn2Cys6_DnaBD"/>
</dbReference>
<dbReference type="PANTHER" id="PTHR37534">
    <property type="entry name" value="TRANSCRIPTIONAL ACTIVATOR PROTEIN UGA3"/>
    <property type="match status" value="1"/>
</dbReference>
<feature type="region of interest" description="Disordered" evidence="3">
    <location>
        <begin position="473"/>
        <end position="542"/>
    </location>
</feature>
<comment type="subcellular location">
    <subcellularLocation>
        <location evidence="1">Nucleus</location>
    </subcellularLocation>
</comment>
<dbReference type="GO" id="GO:0000981">
    <property type="term" value="F:DNA-binding transcription factor activity, RNA polymerase II-specific"/>
    <property type="evidence" value="ECO:0007669"/>
    <property type="project" value="InterPro"/>
</dbReference>
<dbReference type="GO" id="GO:0008270">
    <property type="term" value="F:zinc ion binding"/>
    <property type="evidence" value="ECO:0007669"/>
    <property type="project" value="InterPro"/>
</dbReference>
<dbReference type="HOGENOM" id="CLU_008719_5_1_1"/>
<gene>
    <name evidence="5" type="ORF">KUCA_T00003265001</name>
</gene>
<evidence type="ECO:0000259" key="4">
    <source>
        <dbReference type="PROSITE" id="PS50048"/>
    </source>
</evidence>
<evidence type="ECO:0000256" key="2">
    <source>
        <dbReference type="ARBA" id="ARBA00023242"/>
    </source>
</evidence>
<reference evidence="5" key="2">
    <citation type="submission" date="2014-02" db="EMBL/GenBank/DDBJ databases">
        <title>Complete DNA sequence of /Kuraishia capsulata/ illustrates novel genomic features among budding yeasts (/Saccharomycotina/).</title>
        <authorList>
            <person name="Morales L."/>
            <person name="Noel B."/>
            <person name="Porcel B."/>
            <person name="Marcet-Houben M."/>
            <person name="Hullo M-F."/>
            <person name="Sacerdot C."/>
            <person name="Tekaia F."/>
            <person name="Leh-Louis V."/>
            <person name="Despons L."/>
            <person name="Khanna V."/>
            <person name="Aury J-M."/>
            <person name="Barbe V."/>
            <person name="Couloux A."/>
            <person name="Labadie K."/>
            <person name="Pelletier E."/>
            <person name="Souciet J-L."/>
            <person name="Boekhout T."/>
            <person name="Gabaldon T."/>
            <person name="Wincker P."/>
            <person name="Dujon B."/>
        </authorList>
    </citation>
    <scope>NUCLEOTIDE SEQUENCE</scope>
    <source>
        <strain evidence="5">CBS 1993</strain>
    </source>
</reference>
<dbReference type="PANTHER" id="PTHR37534:SF24">
    <property type="entry name" value="MISCELLANEOUS ZN(II)2CYS6 TRANSCRIPTION FACTOR (EUROFUNG)-RELATED"/>
    <property type="match status" value="1"/>
</dbReference>
<dbReference type="Proteomes" id="UP000019384">
    <property type="component" value="Unassembled WGS sequence"/>
</dbReference>
<dbReference type="RefSeq" id="XP_022459283.1">
    <property type="nucleotide sequence ID" value="XM_022601662.1"/>
</dbReference>
<keyword evidence="2" id="KW-0539">Nucleus</keyword>
<dbReference type="InterPro" id="IPR021858">
    <property type="entry name" value="Fun_TF"/>
</dbReference>
<dbReference type="Gene3D" id="4.10.240.10">
    <property type="entry name" value="Zn(2)-C6 fungal-type DNA-binding domain"/>
    <property type="match status" value="1"/>
</dbReference>
<reference evidence="5" key="1">
    <citation type="submission" date="2013-12" db="EMBL/GenBank/DDBJ databases">
        <authorList>
            <person name="Genoscope - CEA"/>
        </authorList>
    </citation>
    <scope>NUCLEOTIDE SEQUENCE</scope>
    <source>
        <strain evidence="5">CBS 1993</strain>
    </source>
</reference>
<protein>
    <recommendedName>
        <fullName evidence="4">Zn(2)-C6 fungal-type domain-containing protein</fullName>
    </recommendedName>
</protein>
<dbReference type="OrthoDB" id="3598904at2759"/>
<proteinExistence type="predicted"/>
<dbReference type="SUPFAM" id="SSF57701">
    <property type="entry name" value="Zn2/Cys6 DNA-binding domain"/>
    <property type="match status" value="1"/>
</dbReference>
<feature type="compositionally biased region" description="Basic and acidic residues" evidence="3">
    <location>
        <begin position="474"/>
        <end position="491"/>
    </location>
</feature>
<dbReference type="AlphaFoldDB" id="W6MPZ2"/>
<dbReference type="EMBL" id="HG793128">
    <property type="protein sequence ID" value="CDK27287.1"/>
    <property type="molecule type" value="Genomic_DNA"/>
</dbReference>
<dbReference type="PROSITE" id="PS00463">
    <property type="entry name" value="ZN2_CY6_FUNGAL_1"/>
    <property type="match status" value="1"/>
</dbReference>
<dbReference type="STRING" id="1382522.W6MPZ2"/>
<dbReference type="GO" id="GO:0000976">
    <property type="term" value="F:transcription cis-regulatory region binding"/>
    <property type="evidence" value="ECO:0007669"/>
    <property type="project" value="TreeGrafter"/>
</dbReference>
<dbReference type="GeneID" id="34520671"/>
<dbReference type="GO" id="GO:0005634">
    <property type="term" value="C:nucleus"/>
    <property type="evidence" value="ECO:0007669"/>
    <property type="project" value="UniProtKB-SubCell"/>
</dbReference>
<dbReference type="Pfam" id="PF00172">
    <property type="entry name" value="Zn_clus"/>
    <property type="match status" value="1"/>
</dbReference>
<accession>W6MPZ2</accession>
<feature type="compositionally biased region" description="Low complexity" evidence="3">
    <location>
        <begin position="492"/>
        <end position="502"/>
    </location>
</feature>
<dbReference type="InterPro" id="IPR036864">
    <property type="entry name" value="Zn2-C6_fun-type_DNA-bd_sf"/>
</dbReference>
<feature type="domain" description="Zn(2)-C6 fungal-type" evidence="4">
    <location>
        <begin position="15"/>
        <end position="46"/>
    </location>
</feature>
<feature type="compositionally biased region" description="Polar residues" evidence="3">
    <location>
        <begin position="503"/>
        <end position="514"/>
    </location>
</feature>
<evidence type="ECO:0000256" key="3">
    <source>
        <dbReference type="SAM" id="MobiDB-lite"/>
    </source>
</evidence>
<organism evidence="5 6">
    <name type="scientific">Kuraishia capsulata CBS 1993</name>
    <dbReference type="NCBI Taxonomy" id="1382522"/>
    <lineage>
        <taxon>Eukaryota</taxon>
        <taxon>Fungi</taxon>
        <taxon>Dikarya</taxon>
        <taxon>Ascomycota</taxon>
        <taxon>Saccharomycotina</taxon>
        <taxon>Pichiomycetes</taxon>
        <taxon>Pichiales</taxon>
        <taxon>Pichiaceae</taxon>
        <taxon>Kuraishia</taxon>
    </lineage>
</organism>
<dbReference type="CDD" id="cd00067">
    <property type="entry name" value="GAL4"/>
    <property type="match status" value="1"/>
</dbReference>
<keyword evidence="6" id="KW-1185">Reference proteome</keyword>
<sequence length="626" mass="69967">MAKEKNQVRKRVRTGCLTCRRKHKKCDENRNPRCDFCTLKGLTCIWPETVKKMVHVRHASKPDLSSFALPELQLDPFAFDPAAAFNGMEPVDSRVGSLDSLDPLDPLDHLPGIGRELQVEPELDYGSFLSMPEHRYPLPSLRSLLHEPVAEPLVDKTTELLLLGNFVDSVAAWLDMFGGDTFASQVPVLARENIVLYNAMLALSARHLERKRPSVYNDPASTVELYRFAVQSLANSDNTTSVKKEFGNHLSELANSLSGAHNGESSENLGLDGLATGFAEYSCSSYSDSTRSETFAYADHAQDDASLCACLLLVCFEMISVEPARWRHHLSALAPIFRTQNAVATPLRRAIFWCFARLDAASVEVGEQATLVAPEDYPTPESSVDEMQHLSAVVFCLLGNECSPFEFDERWAAAWTQLQKWFTARPASMREIVSHRSDDNPFPRTLFSTPAAVTANQMWHMCHILMVQNKPRRFRLEPKERTNTRQREPDSVSKPSSVCSDSLASPSSVFSLFQESPPSPPSDADPDADSNTPGSFEKPTSHSPIWHAKQICGISLTNVLARHPDPHRNVAQLTALQPLCIAARLVSSRHEHNVLLRLFRDMEACPGFGGLFWRGRELCEYWQNEC</sequence>
<dbReference type="Pfam" id="PF11951">
    <property type="entry name" value="Fungal_trans_2"/>
    <property type="match status" value="1"/>
</dbReference>
<dbReference type="SMART" id="SM00066">
    <property type="entry name" value="GAL4"/>
    <property type="match status" value="1"/>
</dbReference>
<dbReference type="PROSITE" id="PS50048">
    <property type="entry name" value="ZN2_CY6_FUNGAL_2"/>
    <property type="match status" value="1"/>
</dbReference>
<name>W6MPZ2_9ASCO</name>